<accession>A0A1Q9ADT7</accession>
<dbReference type="PROSITE" id="PS50110">
    <property type="entry name" value="RESPONSE_REGULATORY"/>
    <property type="match status" value="1"/>
</dbReference>
<dbReference type="AlphaFoldDB" id="A0A1Q9ADT7"/>
<comment type="caution">
    <text evidence="3">The sequence shown here is derived from an EMBL/GenBank/DDBJ whole genome shotgun (WGS) entry which is preliminary data.</text>
</comment>
<dbReference type="InterPro" id="IPR001789">
    <property type="entry name" value="Sig_transdc_resp-reg_receiver"/>
</dbReference>
<dbReference type="SMART" id="SM00448">
    <property type="entry name" value="REC"/>
    <property type="match status" value="1"/>
</dbReference>
<organism evidence="3 5">
    <name type="scientific">Xaviernesmea rhizosphaerae</name>
    <dbReference type="NCBI Taxonomy" id="1672749"/>
    <lineage>
        <taxon>Bacteria</taxon>
        <taxon>Pseudomonadati</taxon>
        <taxon>Pseudomonadota</taxon>
        <taxon>Alphaproteobacteria</taxon>
        <taxon>Hyphomicrobiales</taxon>
        <taxon>Rhizobiaceae</taxon>
        <taxon>Rhizobium/Agrobacterium group</taxon>
        <taxon>Xaviernesmea</taxon>
    </lineage>
</organism>
<dbReference type="InterPro" id="IPR011006">
    <property type="entry name" value="CheY-like_superfamily"/>
</dbReference>
<name>A0A1Q9ADT7_9HYPH</name>
<evidence type="ECO:0000313" key="5">
    <source>
        <dbReference type="Proteomes" id="UP000186143"/>
    </source>
</evidence>
<dbReference type="PANTHER" id="PTHR44520">
    <property type="entry name" value="RESPONSE REGULATOR RCP1-RELATED"/>
    <property type="match status" value="1"/>
</dbReference>
<dbReference type="Proteomes" id="UP000186143">
    <property type="component" value="Unassembled WGS sequence"/>
</dbReference>
<dbReference type="EMBL" id="MKIO01000041">
    <property type="protein sequence ID" value="OLP53081.1"/>
    <property type="molecule type" value="Genomic_DNA"/>
</dbReference>
<dbReference type="Gene3D" id="3.40.50.2300">
    <property type="match status" value="1"/>
</dbReference>
<sequence length="135" mass="14910">MMLSSILMVDDDESDLFIAGYTIRKFDPAIALLSAHNGQEALDILRAGRPDAVLLDVNMPVMNGFELLEHLALMAEDERPVVAMLTSSRVPADRQRAETFAFVRAYFEKPLRTEDMAALAGLAGSRDLERRQTGG</sequence>
<dbReference type="SUPFAM" id="SSF52172">
    <property type="entry name" value="CheY-like"/>
    <property type="match status" value="1"/>
</dbReference>
<reference evidence="4" key="2">
    <citation type="submission" date="2016-12" db="EMBL/GenBank/DDBJ databases">
        <authorList>
            <person name="Zhang X."/>
            <person name="Zhao J."/>
        </authorList>
    </citation>
    <scope>NUCLEOTIDE SEQUENCE</scope>
    <source>
        <strain evidence="4">RD15</strain>
    </source>
</reference>
<dbReference type="InterPro" id="IPR052893">
    <property type="entry name" value="TCS_response_regulator"/>
</dbReference>
<dbReference type="Proteomes" id="UP000192652">
    <property type="component" value="Unassembled WGS sequence"/>
</dbReference>
<evidence type="ECO:0000313" key="4">
    <source>
        <dbReference type="EMBL" id="OQP87356.1"/>
    </source>
</evidence>
<dbReference type="RefSeq" id="WP_075636945.1">
    <property type="nucleotide sequence ID" value="NZ_MKIO01000041.1"/>
</dbReference>
<dbReference type="OrthoDB" id="7569831at2"/>
<feature type="modified residue" description="4-aspartylphosphate" evidence="1">
    <location>
        <position position="56"/>
    </location>
</feature>
<feature type="domain" description="Response regulatory" evidence="2">
    <location>
        <begin position="5"/>
        <end position="124"/>
    </location>
</feature>
<dbReference type="GO" id="GO:0000160">
    <property type="term" value="P:phosphorelay signal transduction system"/>
    <property type="evidence" value="ECO:0007669"/>
    <property type="project" value="InterPro"/>
</dbReference>
<proteinExistence type="predicted"/>
<dbReference type="EMBL" id="MSPX01000003">
    <property type="protein sequence ID" value="OQP87356.1"/>
    <property type="molecule type" value="Genomic_DNA"/>
</dbReference>
<dbReference type="Pfam" id="PF00072">
    <property type="entry name" value="Response_reg"/>
    <property type="match status" value="1"/>
</dbReference>
<gene>
    <name evidence="3" type="ORF">BJF92_18810</name>
    <name evidence="4" type="ORF">BTR14_05295</name>
</gene>
<reference evidence="3 5" key="1">
    <citation type="submission" date="2016-09" db="EMBL/GenBank/DDBJ databases">
        <title>Rhizobium sp. nov., a novel species isolated from the rice rhizosphere.</title>
        <authorList>
            <person name="Zhao J."/>
            <person name="Zhang X."/>
        </authorList>
    </citation>
    <scope>NUCLEOTIDE SEQUENCE [LARGE SCALE GENOMIC DNA]</scope>
    <source>
        <strain evidence="3 5">MH17</strain>
    </source>
</reference>
<protein>
    <recommendedName>
        <fullName evidence="2">Response regulatory domain-containing protein</fullName>
    </recommendedName>
</protein>
<evidence type="ECO:0000259" key="2">
    <source>
        <dbReference type="PROSITE" id="PS50110"/>
    </source>
</evidence>
<dbReference type="PANTHER" id="PTHR44520:SF2">
    <property type="entry name" value="RESPONSE REGULATOR RCP1"/>
    <property type="match status" value="1"/>
</dbReference>
<reference evidence="4 6" key="3">
    <citation type="journal article" date="2017" name="Antonie Van Leeuwenhoek">
        <title>Rhizobium rhizosphaerae sp. nov., a novel species isolated from rice rhizosphere.</title>
        <authorList>
            <person name="Zhao J.J."/>
            <person name="Zhang J."/>
            <person name="Zhang R.J."/>
            <person name="Zhang C.W."/>
            <person name="Yin H.Q."/>
            <person name="Zhang X.X."/>
        </authorList>
    </citation>
    <scope>NUCLEOTIDE SEQUENCE [LARGE SCALE GENOMIC DNA]</scope>
    <source>
        <strain evidence="4 6">RD15</strain>
    </source>
</reference>
<dbReference type="STRING" id="1672749.BJF92_18810"/>
<evidence type="ECO:0000313" key="6">
    <source>
        <dbReference type="Proteomes" id="UP000192652"/>
    </source>
</evidence>
<evidence type="ECO:0000313" key="3">
    <source>
        <dbReference type="EMBL" id="OLP53081.1"/>
    </source>
</evidence>
<evidence type="ECO:0000256" key="1">
    <source>
        <dbReference type="PROSITE-ProRule" id="PRU00169"/>
    </source>
</evidence>
<keyword evidence="6" id="KW-1185">Reference proteome</keyword>
<keyword evidence="1" id="KW-0597">Phosphoprotein</keyword>